<dbReference type="SUPFAM" id="SSF55486">
    <property type="entry name" value="Metalloproteases ('zincins'), catalytic domain"/>
    <property type="match status" value="1"/>
</dbReference>
<dbReference type="InterPro" id="IPR010281">
    <property type="entry name" value="DUF885"/>
</dbReference>
<name>A0A1T4LNI4_9BACT</name>
<feature type="signal peptide" evidence="1">
    <location>
        <begin position="1"/>
        <end position="20"/>
    </location>
</feature>
<evidence type="ECO:0000313" key="3">
    <source>
        <dbReference type="Proteomes" id="UP000190367"/>
    </source>
</evidence>
<organism evidence="2 3">
    <name type="scientific">Chitinophaga eiseniae</name>
    <dbReference type="NCBI Taxonomy" id="634771"/>
    <lineage>
        <taxon>Bacteria</taxon>
        <taxon>Pseudomonadati</taxon>
        <taxon>Bacteroidota</taxon>
        <taxon>Chitinophagia</taxon>
        <taxon>Chitinophagales</taxon>
        <taxon>Chitinophagaceae</taxon>
        <taxon>Chitinophaga</taxon>
    </lineage>
</organism>
<proteinExistence type="predicted"/>
<protein>
    <submittedName>
        <fullName evidence="2">Uncharacterized conserved protein, DUF885 familyt</fullName>
    </submittedName>
</protein>
<dbReference type="AlphaFoldDB" id="A0A1T4LNI4"/>
<feature type="chain" id="PRO_5012797983" evidence="1">
    <location>
        <begin position="21"/>
        <end position="571"/>
    </location>
</feature>
<dbReference type="EMBL" id="FUWZ01000001">
    <property type="protein sequence ID" value="SJZ56211.1"/>
    <property type="molecule type" value="Genomic_DNA"/>
</dbReference>
<keyword evidence="1" id="KW-0732">Signal</keyword>
<dbReference type="STRING" id="634771.SAMN04488128_101733"/>
<gene>
    <name evidence="2" type="ORF">SAMN04488128_101733</name>
</gene>
<dbReference type="Proteomes" id="UP000190367">
    <property type="component" value="Unassembled WGS sequence"/>
</dbReference>
<dbReference type="PANTHER" id="PTHR33361:SF2">
    <property type="entry name" value="DUF885 DOMAIN-CONTAINING PROTEIN"/>
    <property type="match status" value="1"/>
</dbReference>
<evidence type="ECO:0000313" key="2">
    <source>
        <dbReference type="EMBL" id="SJZ56211.1"/>
    </source>
</evidence>
<evidence type="ECO:0000256" key="1">
    <source>
        <dbReference type="SAM" id="SignalP"/>
    </source>
</evidence>
<sequence length="571" mass="65865">MIKRYLVLFPLLFLFARTNAGTGEPVKELIQQMAADVEDLHKVYIFRYSPEYFGRMRTYYQQTLTSLKAIPFASLPVTEQVDYLLLKRKVGQELQQIDDNETLYKLLTPAVIPFAQPLMTMQVKRRRGDNPDVPKIAADLAIVQQQIITAQAALKKQSRLTPAQAREAADMVSDLRNGLKNVYTFYYGYEPAFTKQIKQPYQQTDSLLGQYARFLGQELADKSDKSLDASGIKGTPIGREALISQLQYEMIPYTPEELVEMANKEFAWCDAEMLKASAALGFGKDWKKAMEKVKENHVAPGRQPEMIHRLADEAIKFVEDSNLVTVPALAKEAWRMFMLSKEQQRFAPFFLGGESILVAYPTDDMDEATRAMSLRSNNYAFSHATVFHELIPGHNLQGFMNKRNKPYRRMFSTPFSVEGWALYWEMLLWNKNFHSTPEQKVGALFWRMHRCARIIFSLNYHLGKWTPQQCIDFLVDRVGHERFSASSEVRRSFEGNYGPLYQIAYMMGGLQLRALHHELIDSGKMGEKQFHDAFLQENAIPIEMFRAIITNQSLTPEFKTQWRFADQLLQQ</sequence>
<dbReference type="PANTHER" id="PTHR33361">
    <property type="entry name" value="GLR0591 PROTEIN"/>
    <property type="match status" value="1"/>
</dbReference>
<dbReference type="Pfam" id="PF05960">
    <property type="entry name" value="DUF885"/>
    <property type="match status" value="1"/>
</dbReference>
<keyword evidence="3" id="KW-1185">Reference proteome</keyword>
<accession>A0A1T4LNI4</accession>
<reference evidence="3" key="1">
    <citation type="submission" date="2017-02" db="EMBL/GenBank/DDBJ databases">
        <authorList>
            <person name="Varghese N."/>
            <person name="Submissions S."/>
        </authorList>
    </citation>
    <scope>NUCLEOTIDE SEQUENCE [LARGE SCALE GENOMIC DNA]</scope>
    <source>
        <strain evidence="3">DSM 22224</strain>
    </source>
</reference>